<keyword evidence="2" id="KW-1185">Reference proteome</keyword>
<comment type="caution">
    <text evidence="1">The sequence shown here is derived from an EMBL/GenBank/DDBJ whole genome shotgun (WGS) entry which is preliminary data.</text>
</comment>
<reference evidence="1" key="2">
    <citation type="submission" date="2020-11" db="EMBL/GenBank/DDBJ databases">
        <authorList>
            <person name="McCartney M.A."/>
            <person name="Auch B."/>
            <person name="Kono T."/>
            <person name="Mallez S."/>
            <person name="Becker A."/>
            <person name="Gohl D.M."/>
            <person name="Silverstein K.A.T."/>
            <person name="Koren S."/>
            <person name="Bechman K.B."/>
            <person name="Herman A."/>
            <person name="Abrahante J.E."/>
            <person name="Garbe J."/>
        </authorList>
    </citation>
    <scope>NUCLEOTIDE SEQUENCE</scope>
    <source>
        <strain evidence="1">Duluth1</strain>
        <tissue evidence="1">Whole animal</tissue>
    </source>
</reference>
<dbReference type="InterPro" id="IPR013083">
    <property type="entry name" value="Znf_RING/FYVE/PHD"/>
</dbReference>
<organism evidence="1 2">
    <name type="scientific">Dreissena polymorpha</name>
    <name type="common">Zebra mussel</name>
    <name type="synonym">Mytilus polymorpha</name>
    <dbReference type="NCBI Taxonomy" id="45954"/>
    <lineage>
        <taxon>Eukaryota</taxon>
        <taxon>Metazoa</taxon>
        <taxon>Spiralia</taxon>
        <taxon>Lophotrochozoa</taxon>
        <taxon>Mollusca</taxon>
        <taxon>Bivalvia</taxon>
        <taxon>Autobranchia</taxon>
        <taxon>Heteroconchia</taxon>
        <taxon>Euheterodonta</taxon>
        <taxon>Imparidentia</taxon>
        <taxon>Neoheterodontei</taxon>
        <taxon>Myida</taxon>
        <taxon>Dreissenoidea</taxon>
        <taxon>Dreissenidae</taxon>
        <taxon>Dreissena</taxon>
    </lineage>
</organism>
<evidence type="ECO:0000313" key="1">
    <source>
        <dbReference type="EMBL" id="KAH3779315.1"/>
    </source>
</evidence>
<protein>
    <submittedName>
        <fullName evidence="1">Uncharacterized protein</fullName>
    </submittedName>
</protein>
<reference evidence="1" key="1">
    <citation type="journal article" date="2019" name="bioRxiv">
        <title>The Genome of the Zebra Mussel, Dreissena polymorpha: A Resource for Invasive Species Research.</title>
        <authorList>
            <person name="McCartney M.A."/>
            <person name="Auch B."/>
            <person name="Kono T."/>
            <person name="Mallez S."/>
            <person name="Zhang Y."/>
            <person name="Obille A."/>
            <person name="Becker A."/>
            <person name="Abrahante J.E."/>
            <person name="Garbe J."/>
            <person name="Badalamenti J.P."/>
            <person name="Herman A."/>
            <person name="Mangelson H."/>
            <person name="Liachko I."/>
            <person name="Sullivan S."/>
            <person name="Sone E.D."/>
            <person name="Koren S."/>
            <person name="Silverstein K.A.T."/>
            <person name="Beckman K.B."/>
            <person name="Gohl D.M."/>
        </authorList>
    </citation>
    <scope>NUCLEOTIDE SEQUENCE</scope>
    <source>
        <strain evidence="1">Duluth1</strain>
        <tissue evidence="1">Whole animal</tissue>
    </source>
</reference>
<evidence type="ECO:0000313" key="2">
    <source>
        <dbReference type="Proteomes" id="UP000828390"/>
    </source>
</evidence>
<accession>A0A9D4ILZ1</accession>
<proteinExistence type="predicted"/>
<dbReference type="AlphaFoldDB" id="A0A9D4ILZ1"/>
<dbReference type="Gene3D" id="3.30.40.10">
    <property type="entry name" value="Zinc/RING finger domain, C3HC4 (zinc finger)"/>
    <property type="match status" value="1"/>
</dbReference>
<dbReference type="Proteomes" id="UP000828390">
    <property type="component" value="Unassembled WGS sequence"/>
</dbReference>
<dbReference type="EMBL" id="JAIWYP010000008">
    <property type="protein sequence ID" value="KAH3779315.1"/>
    <property type="molecule type" value="Genomic_DNA"/>
</dbReference>
<sequence>MSPWNIVSAFKKTGIYPLDKTAISQNQLYPCEAFRDETPLQKINALCSGKEAIDAYLQKNKTTVQTNKKCNCMNKRKKLSKPNPGGKEITSEQYIEEVDLYSSQKVDVTPAFPQLTKSPQPSTSGLNVIHVNDIHINDSDNSTDSEGESEVCCVCGLFYPRRADENLFIKIVNWAQCDECGHWVHLAFCDKKRVLRRGDAFRCMHCII</sequence>
<gene>
    <name evidence="1" type="ORF">DPMN_157117</name>
</gene>
<name>A0A9D4ILZ1_DREPO</name>
<dbReference type="SUPFAM" id="SSF57903">
    <property type="entry name" value="FYVE/PHD zinc finger"/>
    <property type="match status" value="1"/>
</dbReference>
<dbReference type="InterPro" id="IPR011011">
    <property type="entry name" value="Znf_FYVE_PHD"/>
</dbReference>